<dbReference type="Gene3D" id="3.90.1750.20">
    <property type="entry name" value="Putative Large Serine Recombinase, Chain B, Domain 2"/>
    <property type="match status" value="1"/>
</dbReference>
<sequence length="167" mass="19876">MIKSVDRPREEWLEREGKHEPLIDQEVFAAAQEIMNDRSNREYQQNKKPQNPLSGLIRCRICNSKMQRRPYNKQAPHLICPTKGCIRSSQFAFVERKLIESLRDWYDQYKINYSKLEKQLKSQKQKKQKKQKNLPTKLLADLEEEIAVTQQQKDNLNTLVERGVYDV</sequence>
<dbReference type="Pfam" id="PF13408">
    <property type="entry name" value="Zn_ribbon_recom"/>
    <property type="match status" value="1"/>
</dbReference>
<protein>
    <submittedName>
        <fullName evidence="6">Recombinase family protein</fullName>
    </submittedName>
</protein>
<evidence type="ECO:0000259" key="5">
    <source>
        <dbReference type="Pfam" id="PF13408"/>
    </source>
</evidence>
<dbReference type="EMBL" id="JBHUIO010000002">
    <property type="protein sequence ID" value="MFD2169219.1"/>
    <property type="molecule type" value="Genomic_DNA"/>
</dbReference>
<evidence type="ECO:0000313" key="6">
    <source>
        <dbReference type="EMBL" id="MFD2169219.1"/>
    </source>
</evidence>
<keyword evidence="7" id="KW-1185">Reference proteome</keyword>
<evidence type="ECO:0000259" key="4">
    <source>
        <dbReference type="Pfam" id="PF07508"/>
    </source>
</evidence>
<evidence type="ECO:0000313" key="7">
    <source>
        <dbReference type="Proteomes" id="UP001597343"/>
    </source>
</evidence>
<dbReference type="InterPro" id="IPR025827">
    <property type="entry name" value="Zn_ribbon_recom_dom"/>
</dbReference>
<dbReference type="InterPro" id="IPR038109">
    <property type="entry name" value="DNA_bind_recomb_sf"/>
</dbReference>
<accession>A0ABW4ZU95</accession>
<feature type="domain" description="Recombinase" evidence="4">
    <location>
        <begin position="4"/>
        <end position="38"/>
    </location>
</feature>
<dbReference type="RefSeq" id="WP_386044483.1">
    <property type="nucleotide sequence ID" value="NZ_JBHUIO010000002.1"/>
</dbReference>
<name>A0ABW4ZU95_9BACL</name>
<dbReference type="Pfam" id="PF07508">
    <property type="entry name" value="Recombinase"/>
    <property type="match status" value="1"/>
</dbReference>
<feature type="domain" description="Recombinase zinc beta ribbon" evidence="5">
    <location>
        <begin position="52"/>
        <end position="83"/>
    </location>
</feature>
<feature type="coiled-coil region" evidence="3">
    <location>
        <begin position="99"/>
        <end position="159"/>
    </location>
</feature>
<reference evidence="7" key="1">
    <citation type="journal article" date="2019" name="Int. J. Syst. Evol. Microbiol.">
        <title>The Global Catalogue of Microorganisms (GCM) 10K type strain sequencing project: providing services to taxonomists for standard genome sequencing and annotation.</title>
        <authorList>
            <consortium name="The Broad Institute Genomics Platform"/>
            <consortium name="The Broad Institute Genome Sequencing Center for Infectious Disease"/>
            <person name="Wu L."/>
            <person name="Ma J."/>
        </authorList>
    </citation>
    <scope>NUCLEOTIDE SEQUENCE [LARGE SCALE GENOMIC DNA]</scope>
    <source>
        <strain evidence="7">CGMCC 1.13574</strain>
    </source>
</reference>
<dbReference type="InterPro" id="IPR050639">
    <property type="entry name" value="SSR_resolvase"/>
</dbReference>
<comment type="caution">
    <text evidence="6">The sequence shown here is derived from an EMBL/GenBank/DDBJ whole genome shotgun (WGS) entry which is preliminary data.</text>
</comment>
<evidence type="ECO:0000256" key="1">
    <source>
        <dbReference type="ARBA" id="ARBA00023125"/>
    </source>
</evidence>
<gene>
    <name evidence="6" type="ORF">ACFSOY_04185</name>
</gene>
<keyword evidence="1" id="KW-0238">DNA-binding</keyword>
<evidence type="ECO:0000256" key="2">
    <source>
        <dbReference type="ARBA" id="ARBA00023172"/>
    </source>
</evidence>
<proteinExistence type="predicted"/>
<dbReference type="InterPro" id="IPR011109">
    <property type="entry name" value="DNA_bind_recombinase_dom"/>
</dbReference>
<dbReference type="PANTHER" id="PTHR30461:SF2">
    <property type="entry name" value="SERINE RECOMBINASE PINE-RELATED"/>
    <property type="match status" value="1"/>
</dbReference>
<keyword evidence="3" id="KW-0175">Coiled coil</keyword>
<dbReference type="PANTHER" id="PTHR30461">
    <property type="entry name" value="DNA-INVERTASE FROM LAMBDOID PROPHAGE"/>
    <property type="match status" value="1"/>
</dbReference>
<keyword evidence="2" id="KW-0233">DNA recombination</keyword>
<organism evidence="6 7">
    <name type="scientific">Tumebacillus lipolyticus</name>
    <dbReference type="NCBI Taxonomy" id="1280370"/>
    <lineage>
        <taxon>Bacteria</taxon>
        <taxon>Bacillati</taxon>
        <taxon>Bacillota</taxon>
        <taxon>Bacilli</taxon>
        <taxon>Bacillales</taxon>
        <taxon>Alicyclobacillaceae</taxon>
        <taxon>Tumebacillus</taxon>
    </lineage>
</organism>
<dbReference type="Proteomes" id="UP001597343">
    <property type="component" value="Unassembled WGS sequence"/>
</dbReference>
<evidence type="ECO:0000256" key="3">
    <source>
        <dbReference type="SAM" id="Coils"/>
    </source>
</evidence>